<feature type="chain" id="PRO_5014970404" evidence="1">
    <location>
        <begin position="23"/>
        <end position="287"/>
    </location>
</feature>
<keyword evidence="1" id="KW-0732">Signal</keyword>
<dbReference type="InterPro" id="IPR004352">
    <property type="entry name" value="GH114_TIM-barrel"/>
</dbReference>
<accession>A0A2N7VCU7</accession>
<name>A0A2N7VCU7_9BURK</name>
<sequence>MKIARTLCGAAAAVLCATVLQACGGGSSNSPAARAVSASQQPNTATRWTPVASDTWQWQLQGKIKTSYDVKIYDIDLFNTDTATIQSLHNAGRKVVCYFSAGSSENWRPDYNQFKSTDIGNPLDPEWVGENWLDIRSDNVRSIMKQRLDLAVSKGCDGVEPDNVDGYANDPGFPLTAQDQIDYNTFLANEAHSRNLAVALKNDTDQLAQLEPLFDFALNEECNERNECDYGVFTSDNKLVLNAEYAAKYHTASEQSALCAAAHAANMRTLVLAKKLDDSYRFSCDAS</sequence>
<dbReference type="PROSITE" id="PS51257">
    <property type="entry name" value="PROKAR_LIPOPROTEIN"/>
    <property type="match status" value="1"/>
</dbReference>
<evidence type="ECO:0000313" key="3">
    <source>
        <dbReference type="EMBL" id="PMS14988.1"/>
    </source>
</evidence>
<comment type="caution">
    <text evidence="3">The sequence shown here is derived from an EMBL/GenBank/DDBJ whole genome shotgun (WGS) entry which is preliminary data.</text>
</comment>
<dbReference type="Proteomes" id="UP000235616">
    <property type="component" value="Unassembled WGS sequence"/>
</dbReference>
<dbReference type="RefSeq" id="WP_102648935.1">
    <property type="nucleotide sequence ID" value="NZ_PNYA01000037.1"/>
</dbReference>
<dbReference type="AlphaFoldDB" id="A0A2N7VCU7"/>
<dbReference type="OrthoDB" id="505502at2"/>
<evidence type="ECO:0000313" key="4">
    <source>
        <dbReference type="Proteomes" id="UP000235616"/>
    </source>
</evidence>
<keyword evidence="4" id="KW-1185">Reference proteome</keyword>
<evidence type="ECO:0000256" key="1">
    <source>
        <dbReference type="SAM" id="SignalP"/>
    </source>
</evidence>
<reference evidence="3 4" key="1">
    <citation type="submission" date="2018-01" db="EMBL/GenBank/DDBJ databases">
        <title>Whole genome analyses suggest that Burkholderia sensu lato contains two further novel genera in the rhizoxinica-symbiotica group Mycetohabitans gen. nov., and Trinickia gen. nov.: implications for the evolution of diazotrophy and nodulation in the Burkholderiaceae.</title>
        <authorList>
            <person name="Estrada-de los Santos P."/>
            <person name="Palmer M."/>
            <person name="Chavez-Ramirez B."/>
            <person name="Beukes C."/>
            <person name="Steenkamp E.T."/>
            <person name="Hirsch A.M."/>
            <person name="Manyaka P."/>
            <person name="Maluk M."/>
            <person name="Lafos M."/>
            <person name="Crook M."/>
            <person name="Gross E."/>
            <person name="Simon M.F."/>
            <person name="Bueno dos Reis Junior F."/>
            <person name="Poole P.S."/>
            <person name="Venter S.N."/>
            <person name="James E.K."/>
        </authorList>
    </citation>
    <scope>NUCLEOTIDE SEQUENCE [LARGE SCALE GENOMIC DNA]</scope>
    <source>
        <strain evidence="3 4">GIMN1.004</strain>
    </source>
</reference>
<feature type="signal peptide" evidence="1">
    <location>
        <begin position="1"/>
        <end position="22"/>
    </location>
</feature>
<feature type="domain" description="Glycoside-hydrolase family GH114 TIM-barrel" evidence="2">
    <location>
        <begin position="55"/>
        <end position="279"/>
    </location>
</feature>
<dbReference type="InterPro" id="IPR017853">
    <property type="entry name" value="GH"/>
</dbReference>
<dbReference type="Gene3D" id="3.20.20.70">
    <property type="entry name" value="Aldolase class I"/>
    <property type="match status" value="1"/>
</dbReference>
<dbReference type="PANTHER" id="PTHR35273">
    <property type="entry name" value="ALPHA-1,4 POLYGALACTOSAMINIDASE, PUTATIVE (AFU_ORTHOLOGUE AFUA_3G07890)-RELATED"/>
    <property type="match status" value="1"/>
</dbReference>
<organism evidence="3 4">
    <name type="scientific">Trinickia dabaoshanensis</name>
    <dbReference type="NCBI Taxonomy" id="564714"/>
    <lineage>
        <taxon>Bacteria</taxon>
        <taxon>Pseudomonadati</taxon>
        <taxon>Pseudomonadota</taxon>
        <taxon>Betaproteobacteria</taxon>
        <taxon>Burkholderiales</taxon>
        <taxon>Burkholderiaceae</taxon>
        <taxon>Trinickia</taxon>
    </lineage>
</organism>
<dbReference type="EMBL" id="PNYA01000037">
    <property type="protein sequence ID" value="PMS14988.1"/>
    <property type="molecule type" value="Genomic_DNA"/>
</dbReference>
<dbReference type="InterPro" id="IPR013785">
    <property type="entry name" value="Aldolase_TIM"/>
</dbReference>
<evidence type="ECO:0000259" key="2">
    <source>
        <dbReference type="Pfam" id="PF03537"/>
    </source>
</evidence>
<dbReference type="PANTHER" id="PTHR35273:SF2">
    <property type="entry name" value="ALPHA-GALACTOSIDASE"/>
    <property type="match status" value="1"/>
</dbReference>
<protein>
    <submittedName>
        <fullName evidence="3">Endo alpha-1,4 polygalactosaminidase</fullName>
    </submittedName>
</protein>
<dbReference type="Pfam" id="PF03537">
    <property type="entry name" value="Glyco_hydro_114"/>
    <property type="match status" value="1"/>
</dbReference>
<proteinExistence type="predicted"/>
<dbReference type="SUPFAM" id="SSF51445">
    <property type="entry name" value="(Trans)glycosidases"/>
    <property type="match status" value="1"/>
</dbReference>
<gene>
    <name evidence="3" type="ORF">C0Z18_29250</name>
</gene>